<keyword evidence="2" id="KW-1185">Reference proteome</keyword>
<organism evidence="1 2">
    <name type="scientific">Clostridium rhizosphaerae</name>
    <dbReference type="NCBI Taxonomy" id="2803861"/>
    <lineage>
        <taxon>Bacteria</taxon>
        <taxon>Bacillati</taxon>
        <taxon>Bacillota</taxon>
        <taxon>Clostridia</taxon>
        <taxon>Eubacteriales</taxon>
        <taxon>Clostridiaceae</taxon>
        <taxon>Clostridium</taxon>
    </lineage>
</organism>
<dbReference type="Proteomes" id="UP000632377">
    <property type="component" value="Unassembled WGS sequence"/>
</dbReference>
<comment type="caution">
    <text evidence="1">The sequence shown here is derived from an EMBL/GenBank/DDBJ whole genome shotgun (WGS) entry which is preliminary data.</text>
</comment>
<evidence type="ECO:0000313" key="2">
    <source>
        <dbReference type="Proteomes" id="UP000632377"/>
    </source>
</evidence>
<protein>
    <recommendedName>
        <fullName evidence="3">ParB/Sulfiredoxin domain-containing protein</fullName>
    </recommendedName>
</protein>
<gene>
    <name evidence="1" type="ORF">JK636_04505</name>
</gene>
<dbReference type="CDD" id="cd16387">
    <property type="entry name" value="ParB_N_Srx"/>
    <property type="match status" value="1"/>
</dbReference>
<dbReference type="EMBL" id="JAESWC010000002">
    <property type="protein sequence ID" value="MBL4935017.1"/>
    <property type="molecule type" value="Genomic_DNA"/>
</dbReference>
<dbReference type="InterPro" id="IPR036086">
    <property type="entry name" value="ParB/Sulfiredoxin_sf"/>
</dbReference>
<evidence type="ECO:0008006" key="3">
    <source>
        <dbReference type="Google" id="ProtNLM"/>
    </source>
</evidence>
<proteinExistence type="predicted"/>
<reference evidence="1 2" key="1">
    <citation type="submission" date="2021-01" db="EMBL/GenBank/DDBJ databases">
        <title>Genome public.</title>
        <authorList>
            <person name="Liu C."/>
            <person name="Sun Q."/>
        </authorList>
    </citation>
    <scope>NUCLEOTIDE SEQUENCE [LARGE SCALE GENOMIC DNA]</scope>
    <source>
        <strain evidence="1 2">YIM B02515</strain>
    </source>
</reference>
<sequence length="50" mass="5822">MPPLIAQHEGNDLLVNDGNHRLEAMCREGIEKCWVIIWNTHYQDNISAFK</sequence>
<name>A0ABS1T8C2_9CLOT</name>
<evidence type="ECO:0000313" key="1">
    <source>
        <dbReference type="EMBL" id="MBL4935017.1"/>
    </source>
</evidence>
<dbReference type="SUPFAM" id="SSF110849">
    <property type="entry name" value="ParB/Sulfiredoxin"/>
    <property type="match status" value="1"/>
</dbReference>
<accession>A0ABS1T8C2</accession>